<dbReference type="NCBIfam" id="NF007139">
    <property type="entry name" value="PRK09585.1-3"/>
    <property type="match status" value="1"/>
</dbReference>
<keyword evidence="1" id="KW-0418">Kinase</keyword>
<dbReference type="GO" id="GO:0016301">
    <property type="term" value="F:kinase activity"/>
    <property type="evidence" value="ECO:0007669"/>
    <property type="project" value="UniProtKB-KW"/>
</dbReference>
<dbReference type="EMBL" id="MFTA01000102">
    <property type="protein sequence ID" value="OGI49810.1"/>
    <property type="molecule type" value="Genomic_DNA"/>
</dbReference>
<dbReference type="GO" id="GO:0005524">
    <property type="term" value="F:ATP binding"/>
    <property type="evidence" value="ECO:0007669"/>
    <property type="project" value="InterPro"/>
</dbReference>
<dbReference type="CDD" id="cd24050">
    <property type="entry name" value="ASKHA_NBD_ANMK"/>
    <property type="match status" value="1"/>
</dbReference>
<dbReference type="SUPFAM" id="SSF53067">
    <property type="entry name" value="Actin-like ATPase domain"/>
    <property type="match status" value="1"/>
</dbReference>
<accession>A0A1F6TXG7</accession>
<name>A0A1F6TXG7_9PROT</name>
<dbReference type="GO" id="GO:0009254">
    <property type="term" value="P:peptidoglycan turnover"/>
    <property type="evidence" value="ECO:0007669"/>
    <property type="project" value="InterPro"/>
</dbReference>
<dbReference type="InterPro" id="IPR043129">
    <property type="entry name" value="ATPase_NBD"/>
</dbReference>
<evidence type="ECO:0000313" key="1">
    <source>
        <dbReference type="EMBL" id="OGI49810.1"/>
    </source>
</evidence>
<protein>
    <submittedName>
        <fullName evidence="1">Anhydro-N-acetylmuramic acid kinase</fullName>
    </submittedName>
</protein>
<keyword evidence="1" id="KW-0808">Transferase</keyword>
<comment type="caution">
    <text evidence="1">The sequence shown here is derived from an EMBL/GenBank/DDBJ whole genome shotgun (WGS) entry which is preliminary data.</text>
</comment>
<dbReference type="Pfam" id="PF03702">
    <property type="entry name" value="AnmK"/>
    <property type="match status" value="1"/>
</dbReference>
<proteinExistence type="inferred from homology"/>
<dbReference type="InterPro" id="IPR005338">
    <property type="entry name" value="Anhydro_N_Ac-Mur_kinase"/>
</dbReference>
<dbReference type="PANTHER" id="PTHR30605">
    <property type="entry name" value="ANHYDRO-N-ACETYLMURAMIC ACID KINASE"/>
    <property type="match status" value="1"/>
</dbReference>
<dbReference type="Proteomes" id="UP000179362">
    <property type="component" value="Unassembled WGS sequence"/>
</dbReference>
<reference evidence="1 2" key="1">
    <citation type="journal article" date="2016" name="Nat. Commun.">
        <title>Thousands of microbial genomes shed light on interconnected biogeochemical processes in an aquifer system.</title>
        <authorList>
            <person name="Anantharaman K."/>
            <person name="Brown C.T."/>
            <person name="Hug L.A."/>
            <person name="Sharon I."/>
            <person name="Castelle C.J."/>
            <person name="Probst A.J."/>
            <person name="Thomas B.C."/>
            <person name="Singh A."/>
            <person name="Wilkins M.J."/>
            <person name="Karaoz U."/>
            <person name="Brodie E.L."/>
            <person name="Williams K.H."/>
            <person name="Hubbard S.S."/>
            <person name="Banfield J.F."/>
        </authorList>
    </citation>
    <scope>NUCLEOTIDE SEQUENCE [LARGE SCALE GENOMIC DNA]</scope>
</reference>
<dbReference type="PANTHER" id="PTHR30605:SF0">
    <property type="entry name" value="ANHYDRO-N-ACETYLMURAMIC ACID KINASE"/>
    <property type="match status" value="1"/>
</dbReference>
<feature type="non-terminal residue" evidence="1">
    <location>
        <position position="328"/>
    </location>
</feature>
<organism evidence="1 2">
    <name type="scientific">Candidatus Muproteobacteria bacterium RIFCSPHIGHO2_02_FULL_65_16</name>
    <dbReference type="NCBI Taxonomy" id="1817766"/>
    <lineage>
        <taxon>Bacteria</taxon>
        <taxon>Pseudomonadati</taxon>
        <taxon>Pseudomonadota</taxon>
        <taxon>Candidatus Muproteobacteria</taxon>
    </lineage>
</organism>
<dbReference type="HAMAP" id="MF_01270">
    <property type="entry name" value="AnhMurNAc_kinase"/>
    <property type="match status" value="1"/>
</dbReference>
<dbReference type="GO" id="GO:0016773">
    <property type="term" value="F:phosphotransferase activity, alcohol group as acceptor"/>
    <property type="evidence" value="ECO:0007669"/>
    <property type="project" value="InterPro"/>
</dbReference>
<evidence type="ECO:0000313" key="2">
    <source>
        <dbReference type="Proteomes" id="UP000179362"/>
    </source>
</evidence>
<sequence>MLYIGLMSGTSVDGIDAVLASIPAHGRFALVAAHRAAIPAAVRDEIHFLCQPGNGAIERVCALDTTLGELFAGAASAVLKQAGTDKTAVRAIGSHGQTLRHHPQAEQPFTLQVGNPSVIAERTGITTVADFRARDLAAGGQGAPLVPAFHHGLFHSAGTGRAVVNIGGIANVTYLPAGARAAVIGFDTGPGNTLLDQWIRRHRGVDHDTDGRWAASGQASAQLLALLMSDPYFSAAPPKSTGREYFNLSWLEDHLKRLPGNPAPADVQATLVLLTARTIAAAVRGFPAPAREVYICGGGCHNRALMDALAGELAGVQIQTTEALGIHP</sequence>
<dbReference type="Gene3D" id="3.30.420.40">
    <property type="match status" value="2"/>
</dbReference>
<gene>
    <name evidence="1" type="ORF">A3B81_05995</name>
</gene>
<dbReference type="AlphaFoldDB" id="A0A1F6TXG7"/>
<dbReference type="GO" id="GO:0006040">
    <property type="term" value="P:amino sugar metabolic process"/>
    <property type="evidence" value="ECO:0007669"/>
    <property type="project" value="InterPro"/>
</dbReference>